<feature type="region of interest" description="Disordered" evidence="1">
    <location>
        <begin position="1"/>
        <end position="22"/>
    </location>
</feature>
<evidence type="ECO:0000313" key="3">
    <source>
        <dbReference type="Proteomes" id="UP001388673"/>
    </source>
</evidence>
<feature type="region of interest" description="Disordered" evidence="1">
    <location>
        <begin position="169"/>
        <end position="212"/>
    </location>
</feature>
<feature type="compositionally biased region" description="Pro residues" evidence="1">
    <location>
        <begin position="1"/>
        <end position="13"/>
    </location>
</feature>
<organism evidence="2 3">
    <name type="scientific">Kwoniella newhampshirensis</name>
    <dbReference type="NCBI Taxonomy" id="1651941"/>
    <lineage>
        <taxon>Eukaryota</taxon>
        <taxon>Fungi</taxon>
        <taxon>Dikarya</taxon>
        <taxon>Basidiomycota</taxon>
        <taxon>Agaricomycotina</taxon>
        <taxon>Tremellomycetes</taxon>
        <taxon>Tremellales</taxon>
        <taxon>Cryptococcaceae</taxon>
        <taxon>Kwoniella</taxon>
    </lineage>
</organism>
<feature type="compositionally biased region" description="Acidic residues" evidence="1">
    <location>
        <begin position="707"/>
        <end position="727"/>
    </location>
</feature>
<sequence>MTASSDPPPPKGPLSPSNSTPFTFSCRCLNVLVEGRVPLSEEDRVDGTAEASDKEAKDRIDVYVPAGSEQVKLAPYVNFCQDDFAPESDAQEGKDDHHGRDTLGPSWRKCWLCQTNCFKVQGKSSTDTPVKDDWVIVELKEGVLYGEKLERALEQESLPFSGLLLEEPSATSSFGRPPSNNDPSPYPPASSSTDGRSPLIPPPHDPFFLPPPFIPSHPHLRDLCDQAGDYLKIAHSRLEDQVRRYIAHKAQEMRELEERVRGEVELLWEKYKDGPAYKDETPQSRSASASRASTGETQRHNSISGSSRPLNDPNDNPIIKAASSPLGSAPPGGSLLAQSLSANTFYAPPPTSNIPTSVKDEVDDTINRVASTYEKKDDSRAVAMSYVFSSLADRTGNSAPGPASHSRRKSSTSKVIDQDLHDKDSWADDERLNANMLTVPGSKMDAVEEEEAAEGRTPRPRTVKQLYSEEKITKEKGKEKGKVTFEDPAPVMEKQDDEKSDQEEYVFDFELDEDSPPPPATDTKVCAYADSNVPTSRPRNMVELNLSHTFAADAPSHRAAWRRIEQNGSLYATLRRGSSSTLDEDGAVDESQISKLAMSMPMAIHLPKSNTRSAVLEFERKTSLSEREGKLVPPLLRVMKERGTPQNQSGPSPGSNSLGLGVPTSISRGRIPSITETPRNTRSASASREREQLKSYAADPGAIFESLADDGEDEEEAGENDNGDDQEGTLREHRGFVPPHVLARKETKEELPDVGWRSLAS</sequence>
<accession>A0AAW0YZK3</accession>
<dbReference type="RefSeq" id="XP_066803098.1">
    <property type="nucleotide sequence ID" value="XM_066946706.1"/>
</dbReference>
<keyword evidence="3" id="KW-1185">Reference proteome</keyword>
<evidence type="ECO:0000313" key="2">
    <source>
        <dbReference type="EMBL" id="KAK8854860.1"/>
    </source>
</evidence>
<gene>
    <name evidence="2" type="ORF">IAR55_003599</name>
</gene>
<feature type="region of interest" description="Disordered" evidence="1">
    <location>
        <begin position="642"/>
        <end position="761"/>
    </location>
</feature>
<dbReference type="KEGG" id="kne:92180857"/>
<feature type="compositionally biased region" description="Basic and acidic residues" evidence="1">
    <location>
        <begin position="416"/>
        <end position="432"/>
    </location>
</feature>
<proteinExistence type="predicted"/>
<feature type="region of interest" description="Disordered" evidence="1">
    <location>
        <begin position="275"/>
        <end position="335"/>
    </location>
</feature>
<feature type="compositionally biased region" description="Polar residues" evidence="1">
    <location>
        <begin position="674"/>
        <end position="686"/>
    </location>
</feature>
<feature type="compositionally biased region" description="Low complexity" evidence="1">
    <location>
        <begin position="321"/>
        <end position="335"/>
    </location>
</feature>
<dbReference type="Proteomes" id="UP001388673">
    <property type="component" value="Unassembled WGS sequence"/>
</dbReference>
<feature type="region of interest" description="Disordered" evidence="1">
    <location>
        <begin position="392"/>
        <end position="502"/>
    </location>
</feature>
<dbReference type="EMBL" id="JBCAWK010000006">
    <property type="protein sequence ID" value="KAK8854860.1"/>
    <property type="molecule type" value="Genomic_DNA"/>
</dbReference>
<reference evidence="2 3" key="1">
    <citation type="journal article" date="2024" name="bioRxiv">
        <title>Comparative genomics of Cryptococcus and Kwoniella reveals pathogenesis evolution and contrasting karyotype dynamics via intercentromeric recombination or chromosome fusion.</title>
        <authorList>
            <person name="Coelho M.A."/>
            <person name="David-Palma M."/>
            <person name="Shea T."/>
            <person name="Bowers K."/>
            <person name="McGinley-Smith S."/>
            <person name="Mohammad A.W."/>
            <person name="Gnirke A."/>
            <person name="Yurkov A.M."/>
            <person name="Nowrousian M."/>
            <person name="Sun S."/>
            <person name="Cuomo C.A."/>
            <person name="Heitman J."/>
        </authorList>
    </citation>
    <scope>NUCLEOTIDE SEQUENCE [LARGE SCALE GENOMIC DNA]</scope>
    <source>
        <strain evidence="2 3">CBS 13917</strain>
    </source>
</reference>
<comment type="caution">
    <text evidence="2">The sequence shown here is derived from an EMBL/GenBank/DDBJ whole genome shotgun (WGS) entry which is preliminary data.</text>
</comment>
<feature type="compositionally biased region" description="Low complexity" evidence="1">
    <location>
        <begin position="284"/>
        <end position="293"/>
    </location>
</feature>
<dbReference type="AlphaFoldDB" id="A0AAW0YZK3"/>
<feature type="compositionally biased region" description="Pro residues" evidence="1">
    <location>
        <begin position="199"/>
        <end position="212"/>
    </location>
</feature>
<evidence type="ECO:0000256" key="1">
    <source>
        <dbReference type="SAM" id="MobiDB-lite"/>
    </source>
</evidence>
<feature type="compositionally biased region" description="Polar residues" evidence="1">
    <location>
        <begin position="294"/>
        <end position="309"/>
    </location>
</feature>
<feature type="compositionally biased region" description="Basic and acidic residues" evidence="1">
    <location>
        <begin position="467"/>
        <end position="485"/>
    </location>
</feature>
<dbReference type="GeneID" id="92180857"/>
<feature type="compositionally biased region" description="Low complexity" evidence="1">
    <location>
        <begin position="646"/>
        <end position="661"/>
    </location>
</feature>
<protein>
    <submittedName>
        <fullName evidence="2">Uncharacterized protein</fullName>
    </submittedName>
</protein>
<feature type="region of interest" description="Disordered" evidence="1">
    <location>
        <begin position="39"/>
        <end position="58"/>
    </location>
</feature>
<name>A0AAW0YZK3_9TREE</name>